<gene>
    <name evidence="2" type="ORF">BJX68DRAFT_172694</name>
</gene>
<dbReference type="EMBL" id="JBFXLR010000057">
    <property type="protein sequence ID" value="KAL2841511.1"/>
    <property type="molecule type" value="Genomic_DNA"/>
</dbReference>
<keyword evidence="3" id="KW-1185">Reference proteome</keyword>
<dbReference type="GeneID" id="98152238"/>
<dbReference type="Proteomes" id="UP001610444">
    <property type="component" value="Unassembled WGS sequence"/>
</dbReference>
<dbReference type="RefSeq" id="XP_070894606.1">
    <property type="nucleotide sequence ID" value="XM_071037074.1"/>
</dbReference>
<organism evidence="2 3">
    <name type="scientific">Aspergillus pseudodeflectus</name>
    <dbReference type="NCBI Taxonomy" id="176178"/>
    <lineage>
        <taxon>Eukaryota</taxon>
        <taxon>Fungi</taxon>
        <taxon>Dikarya</taxon>
        <taxon>Ascomycota</taxon>
        <taxon>Pezizomycotina</taxon>
        <taxon>Eurotiomycetes</taxon>
        <taxon>Eurotiomycetidae</taxon>
        <taxon>Eurotiales</taxon>
        <taxon>Aspergillaceae</taxon>
        <taxon>Aspergillus</taxon>
        <taxon>Aspergillus subgen. Nidulantes</taxon>
    </lineage>
</organism>
<accession>A0ABR4JNW9</accession>
<feature type="compositionally biased region" description="Polar residues" evidence="1">
    <location>
        <begin position="71"/>
        <end position="84"/>
    </location>
</feature>
<comment type="caution">
    <text evidence="2">The sequence shown here is derived from an EMBL/GenBank/DDBJ whole genome shotgun (WGS) entry which is preliminary data.</text>
</comment>
<evidence type="ECO:0000313" key="2">
    <source>
        <dbReference type="EMBL" id="KAL2841511.1"/>
    </source>
</evidence>
<feature type="region of interest" description="Disordered" evidence="1">
    <location>
        <begin position="1"/>
        <end position="84"/>
    </location>
</feature>
<protein>
    <submittedName>
        <fullName evidence="2">Uncharacterized protein</fullName>
    </submittedName>
</protein>
<name>A0ABR4JNW9_9EURO</name>
<evidence type="ECO:0000313" key="3">
    <source>
        <dbReference type="Proteomes" id="UP001610444"/>
    </source>
</evidence>
<reference evidence="2 3" key="1">
    <citation type="submission" date="2024-07" db="EMBL/GenBank/DDBJ databases">
        <title>Section-level genome sequencing and comparative genomics of Aspergillus sections Usti and Cavernicolus.</title>
        <authorList>
            <consortium name="Lawrence Berkeley National Laboratory"/>
            <person name="Nybo J.L."/>
            <person name="Vesth T.C."/>
            <person name="Theobald S."/>
            <person name="Frisvad J.C."/>
            <person name="Larsen T.O."/>
            <person name="Kjaerboelling I."/>
            <person name="Rothschild-Mancinelli K."/>
            <person name="Lyhne E.K."/>
            <person name="Kogle M.E."/>
            <person name="Barry K."/>
            <person name="Clum A."/>
            <person name="Na H."/>
            <person name="Ledsgaard L."/>
            <person name="Lin J."/>
            <person name="Lipzen A."/>
            <person name="Kuo A."/>
            <person name="Riley R."/>
            <person name="Mondo S."/>
            <person name="LaButti K."/>
            <person name="Haridas S."/>
            <person name="Pangalinan J."/>
            <person name="Salamov A.A."/>
            <person name="Simmons B.A."/>
            <person name="Magnuson J.K."/>
            <person name="Chen J."/>
            <person name="Drula E."/>
            <person name="Henrissat B."/>
            <person name="Wiebenga A."/>
            <person name="Lubbers R.J."/>
            <person name="Gomes A.C."/>
            <person name="Macurrencykelacurrency M.R."/>
            <person name="Stajich J."/>
            <person name="Grigoriev I.V."/>
            <person name="Mortensen U.H."/>
            <person name="De vries R.P."/>
            <person name="Baker S.E."/>
            <person name="Andersen M.R."/>
        </authorList>
    </citation>
    <scope>NUCLEOTIDE SEQUENCE [LARGE SCALE GENOMIC DNA]</scope>
    <source>
        <strain evidence="2 3">CBS 756.74</strain>
    </source>
</reference>
<proteinExistence type="predicted"/>
<sequence>MSFLADDLRASSTRQRRAVLERKQKARSRLQSPRYPTASSTEGLQEEPELVTTRPESDDSVIKHKPRTIHNHSAYNSDGPNLNQQQGARCAEILLRSSGDRTKKSSGLAAWVGFPS</sequence>
<evidence type="ECO:0000256" key="1">
    <source>
        <dbReference type="SAM" id="MobiDB-lite"/>
    </source>
</evidence>